<evidence type="ECO:0000313" key="2">
    <source>
        <dbReference type="Proteomes" id="UP000092741"/>
    </source>
</evidence>
<dbReference type="KEGG" id="vna:PN96_12295"/>
<keyword evidence="2" id="KW-1185">Reference proteome</keyword>
<dbReference type="Proteomes" id="UP000092741">
    <property type="component" value="Chromosome 1"/>
</dbReference>
<accession>A0AAN0Y0H0</accession>
<evidence type="ECO:0000313" key="1">
    <source>
        <dbReference type="EMBL" id="ANQ11424.1"/>
    </source>
</evidence>
<reference evidence="1 2" key="1">
    <citation type="submission" date="2016-07" db="EMBL/GenBank/DDBJ databases">
        <title>Developing Vibrio natriegens as a novel, fast-growing host for biotechnology.</title>
        <authorList>
            <person name="Weinstock M.T."/>
            <person name="Hesek E.D."/>
            <person name="Wilson C.M."/>
            <person name="Gibson D.G."/>
        </authorList>
    </citation>
    <scope>NUCLEOTIDE SEQUENCE [LARGE SCALE GENOMIC DNA]</scope>
    <source>
        <strain evidence="1 2">ATCC 14048</strain>
    </source>
</reference>
<protein>
    <submittedName>
        <fullName evidence="1">Uncharacterized protein</fullName>
    </submittedName>
</protein>
<sequence length="389" mass="44602">MDMKIKLIAIAKDEAAYLPDWIFHHLYFGFDSIDIYVNNTTDNTNDLKLFLEKEHRVSFIDGDSFFDPSVAKPQESVYKHALDLAKKDNFTHLLFLDIDEFWTPKNFASKIQDCINEIDSDVICFEWFLLQSELNEYAEPYDLKNEGRLSPYVKSILSLKHDYINIGVHNSISPSVDYALADGSTALFHGKGKGRIASEEKSTELKSYFILHRMFRSQMEYVSMLAQPLAINQLNAISVFKSNRSGYCPVSSNVSFKLSNDNFEKYYSAKREFIENSIPVSYFLKAREFIKSRFNSVNNSISTAPSFELLTLNKILKNVTISPTKEVFNSWKEKVITPGDVEVLRDLAISLETSDLLKAYKLMSIAQKMRPNGKIIANKIKQYTQALKV</sequence>
<dbReference type="AlphaFoldDB" id="A0AAN0Y0H0"/>
<dbReference type="EMBL" id="CP016345">
    <property type="protein sequence ID" value="ANQ11424.1"/>
    <property type="molecule type" value="Genomic_DNA"/>
</dbReference>
<dbReference type="Pfam" id="PF13704">
    <property type="entry name" value="Glyco_tranf_2_4"/>
    <property type="match status" value="1"/>
</dbReference>
<dbReference type="RefSeq" id="WP_020335745.1">
    <property type="nucleotide sequence ID" value="NZ_ATFJ01000038.1"/>
</dbReference>
<organism evidence="1 2">
    <name type="scientific">Vibrio natriegens NBRC 15636 = ATCC 14048 = DSM 759</name>
    <dbReference type="NCBI Taxonomy" id="1219067"/>
    <lineage>
        <taxon>Bacteria</taxon>
        <taxon>Pseudomonadati</taxon>
        <taxon>Pseudomonadota</taxon>
        <taxon>Gammaproteobacteria</taxon>
        <taxon>Vibrionales</taxon>
        <taxon>Vibrionaceae</taxon>
        <taxon>Vibrio</taxon>
    </lineage>
</organism>
<gene>
    <name evidence="1" type="ORF">BA890_01035</name>
</gene>
<dbReference type="GeneID" id="70913594"/>
<proteinExistence type="predicted"/>
<name>A0AAN0Y0H0_VIBNA</name>